<feature type="non-terminal residue" evidence="1">
    <location>
        <position position="69"/>
    </location>
</feature>
<protein>
    <submittedName>
        <fullName evidence="1">Uncharacterized protein</fullName>
    </submittedName>
</protein>
<dbReference type="OMA" id="NAYGGIQ"/>
<feature type="non-terminal residue" evidence="1">
    <location>
        <position position="1"/>
    </location>
</feature>
<accession>A0A1X0RJS9</accession>
<dbReference type="EMBL" id="KV921763">
    <property type="protein sequence ID" value="ORE12234.1"/>
    <property type="molecule type" value="Genomic_DNA"/>
</dbReference>
<evidence type="ECO:0000313" key="2">
    <source>
        <dbReference type="Proteomes" id="UP000242381"/>
    </source>
</evidence>
<name>A0A1X0RJS9_RHIZD</name>
<evidence type="ECO:0000313" key="1">
    <source>
        <dbReference type="EMBL" id="ORE12234.1"/>
    </source>
</evidence>
<proteinExistence type="predicted"/>
<dbReference type="Proteomes" id="UP000242381">
    <property type="component" value="Unassembled WGS sequence"/>
</dbReference>
<gene>
    <name evidence="1" type="ORF">BCV71DRAFT_150011</name>
</gene>
<sequence length="69" mass="7768">KQDYDSAVLNAYGGIQFEKNHQQILKIVEAVNLRPLSLINDKGAEQNVLVVEEHIHEICSNKIDSIQPV</sequence>
<organism evidence="1 2">
    <name type="scientific">Rhizopus microsporus</name>
    <dbReference type="NCBI Taxonomy" id="58291"/>
    <lineage>
        <taxon>Eukaryota</taxon>
        <taxon>Fungi</taxon>
        <taxon>Fungi incertae sedis</taxon>
        <taxon>Mucoromycota</taxon>
        <taxon>Mucoromycotina</taxon>
        <taxon>Mucoromycetes</taxon>
        <taxon>Mucorales</taxon>
        <taxon>Mucorineae</taxon>
        <taxon>Rhizopodaceae</taxon>
        <taxon>Rhizopus</taxon>
    </lineage>
</organism>
<reference evidence="1 2" key="1">
    <citation type="journal article" date="2016" name="Proc. Natl. Acad. Sci. U.S.A.">
        <title>Lipid metabolic changes in an early divergent fungus govern the establishment of a mutualistic symbiosis with endobacteria.</title>
        <authorList>
            <person name="Lastovetsky O.A."/>
            <person name="Gaspar M.L."/>
            <person name="Mondo S.J."/>
            <person name="LaButti K.M."/>
            <person name="Sandor L."/>
            <person name="Grigoriev I.V."/>
            <person name="Henry S.A."/>
            <person name="Pawlowska T.E."/>
        </authorList>
    </citation>
    <scope>NUCLEOTIDE SEQUENCE [LARGE SCALE GENOMIC DNA]</scope>
    <source>
        <strain evidence="1 2">ATCC 11559</strain>
    </source>
</reference>
<dbReference type="AlphaFoldDB" id="A0A1X0RJS9"/>